<gene>
    <name evidence="1" type="ORF">CFOL_v3_20957</name>
</gene>
<keyword evidence="2" id="KW-1185">Reference proteome</keyword>
<proteinExistence type="predicted"/>
<dbReference type="EMBL" id="BDDD01001633">
    <property type="protein sequence ID" value="GAV77486.1"/>
    <property type="molecule type" value="Genomic_DNA"/>
</dbReference>
<evidence type="ECO:0000313" key="2">
    <source>
        <dbReference type="Proteomes" id="UP000187406"/>
    </source>
</evidence>
<feature type="non-terminal residue" evidence="1">
    <location>
        <position position="1"/>
    </location>
</feature>
<dbReference type="PANTHER" id="PTHR35317">
    <property type="entry name" value="OS04G0629600 PROTEIN"/>
    <property type="match status" value="1"/>
</dbReference>
<dbReference type="Proteomes" id="UP000187406">
    <property type="component" value="Unassembled WGS sequence"/>
</dbReference>
<name>A0A1Q3CB63_CEPFO</name>
<dbReference type="Pfam" id="PF14223">
    <property type="entry name" value="Retrotran_gag_2"/>
    <property type="match status" value="1"/>
</dbReference>
<accession>A0A1Q3CB63</accession>
<organism evidence="1 2">
    <name type="scientific">Cephalotus follicularis</name>
    <name type="common">Albany pitcher plant</name>
    <dbReference type="NCBI Taxonomy" id="3775"/>
    <lineage>
        <taxon>Eukaryota</taxon>
        <taxon>Viridiplantae</taxon>
        <taxon>Streptophyta</taxon>
        <taxon>Embryophyta</taxon>
        <taxon>Tracheophyta</taxon>
        <taxon>Spermatophyta</taxon>
        <taxon>Magnoliopsida</taxon>
        <taxon>eudicotyledons</taxon>
        <taxon>Gunneridae</taxon>
        <taxon>Pentapetalae</taxon>
        <taxon>rosids</taxon>
        <taxon>fabids</taxon>
        <taxon>Oxalidales</taxon>
        <taxon>Cephalotaceae</taxon>
        <taxon>Cephalotus</taxon>
    </lineage>
</organism>
<reference evidence="2" key="1">
    <citation type="submission" date="2016-04" db="EMBL/GenBank/DDBJ databases">
        <title>Cephalotus genome sequencing.</title>
        <authorList>
            <person name="Fukushima K."/>
            <person name="Hasebe M."/>
            <person name="Fang X."/>
        </authorList>
    </citation>
    <scope>NUCLEOTIDE SEQUENCE [LARGE SCALE GENOMIC DNA]</scope>
    <source>
        <strain evidence="2">cv. St1</strain>
    </source>
</reference>
<sequence>ALSVIHMGLDEGMFVKVAYAAKEAWEILENNFKGAEKVKKVHLQTLRGKFESLHVKEPESISDYFTRVSYVTNQIKQFREKIEDARFIEKILRSLDSKLKLVGVAIEESNDTETMTFHQLMGSLQAYEER</sequence>
<dbReference type="OrthoDB" id="1936115at2759"/>
<feature type="non-terminal residue" evidence="1">
    <location>
        <position position="130"/>
    </location>
</feature>
<dbReference type="PANTHER" id="PTHR35317:SF28">
    <property type="entry name" value="ZINC FINGER, CCHC-TYPE, RIBONUCLEASE H-LIKE DOMAIN, GAG-PRE-INTEGRASE DOMAIN PROTEIN-RELATED"/>
    <property type="match status" value="1"/>
</dbReference>
<dbReference type="AlphaFoldDB" id="A0A1Q3CB63"/>
<evidence type="ECO:0000313" key="1">
    <source>
        <dbReference type="EMBL" id="GAV77486.1"/>
    </source>
</evidence>
<comment type="caution">
    <text evidence="1">The sequence shown here is derived from an EMBL/GenBank/DDBJ whole genome shotgun (WGS) entry which is preliminary data.</text>
</comment>
<dbReference type="InParanoid" id="A0A1Q3CB63"/>
<protein>
    <submittedName>
        <fullName evidence="1">UBN2 domain-containing protein</fullName>
    </submittedName>
</protein>